<feature type="domain" description="Fe/B12 periplasmic-binding" evidence="7">
    <location>
        <begin position="60"/>
        <end position="320"/>
    </location>
</feature>
<proteinExistence type="inferred from homology"/>
<feature type="chain" id="PRO_5004848425" description="Fe/B12 periplasmic-binding domain-containing protein" evidence="6">
    <location>
        <begin position="27"/>
        <end position="320"/>
    </location>
</feature>
<dbReference type="OrthoDB" id="26763at2"/>
<dbReference type="GO" id="GO:1901678">
    <property type="term" value="P:iron coordination entity transport"/>
    <property type="evidence" value="ECO:0007669"/>
    <property type="project" value="UniProtKB-ARBA"/>
</dbReference>
<dbReference type="PROSITE" id="PS51257">
    <property type="entry name" value="PROKAR_LIPOPROTEIN"/>
    <property type="match status" value="1"/>
</dbReference>
<dbReference type="PANTHER" id="PTHR30532:SF1">
    <property type="entry name" value="IRON(3+)-HYDROXAMATE-BINDING PROTEIN FHUD"/>
    <property type="match status" value="1"/>
</dbReference>
<dbReference type="Gene3D" id="3.40.50.1980">
    <property type="entry name" value="Nitrogenase molybdenum iron protein domain"/>
    <property type="match status" value="2"/>
</dbReference>
<organism evidence="8 9">
    <name type="scientific">Halalkalibacter hemicellulosilyticusJCM 9152</name>
    <dbReference type="NCBI Taxonomy" id="1236971"/>
    <lineage>
        <taxon>Bacteria</taxon>
        <taxon>Bacillati</taxon>
        <taxon>Bacillota</taxon>
        <taxon>Bacilli</taxon>
        <taxon>Bacillales</taxon>
        <taxon>Bacillaceae</taxon>
        <taxon>Halalkalibacter</taxon>
    </lineage>
</organism>
<dbReference type="Proteomes" id="UP000018895">
    <property type="component" value="Unassembled WGS sequence"/>
</dbReference>
<dbReference type="PROSITE" id="PS50983">
    <property type="entry name" value="FE_B12_PBP"/>
    <property type="match status" value="1"/>
</dbReference>
<dbReference type="AlphaFoldDB" id="W4Q9K7"/>
<dbReference type="CDD" id="cd01146">
    <property type="entry name" value="FhuD"/>
    <property type="match status" value="1"/>
</dbReference>
<evidence type="ECO:0000256" key="1">
    <source>
        <dbReference type="ARBA" id="ARBA00004193"/>
    </source>
</evidence>
<evidence type="ECO:0000256" key="5">
    <source>
        <dbReference type="SAM" id="Coils"/>
    </source>
</evidence>
<keyword evidence="4 6" id="KW-0732">Signal</keyword>
<dbReference type="SUPFAM" id="SSF53807">
    <property type="entry name" value="Helical backbone' metal receptor"/>
    <property type="match status" value="1"/>
</dbReference>
<gene>
    <name evidence="8" type="ORF">JCM9152_70</name>
</gene>
<dbReference type="RefSeq" id="WP_035339689.1">
    <property type="nucleotide sequence ID" value="NZ_BAUU01000001.1"/>
</dbReference>
<evidence type="ECO:0000256" key="2">
    <source>
        <dbReference type="ARBA" id="ARBA00008814"/>
    </source>
</evidence>
<dbReference type="GO" id="GO:0005886">
    <property type="term" value="C:plasma membrane"/>
    <property type="evidence" value="ECO:0007669"/>
    <property type="project" value="UniProtKB-SubCell"/>
</dbReference>
<feature type="coiled-coil region" evidence="5">
    <location>
        <begin position="173"/>
        <end position="204"/>
    </location>
</feature>
<sequence length="320" mass="35908">MKTRFNIILLLSAALTLLLIACSSQSSTTEDELEDTHSNTGHRIVVDHKGEQTLPEHPERIAVTYFTLTELLLSFNHPPVGANYFDDFVANFQALQPYYQGTEIVDIGSYNEINLEKLLDLNPDLILAAGSDGDASGNDQIYSQLTQIAPVFFIDSSKANDDWQWALLEIGKALNLEKDAEEIIAQYQNHLNDAKDQLADSNEQTVLFIDLQDNGFFLWGTERLHYYNDLELATPESFDGTSQEISLEGLSTLNPDHIFIHNRSDVELEPRLKELENSTVWNHLQAVQNNHVHLLESSAFSPGPIGVNYGIETIINALNH</sequence>
<evidence type="ECO:0000313" key="9">
    <source>
        <dbReference type="Proteomes" id="UP000018895"/>
    </source>
</evidence>
<comment type="caution">
    <text evidence="8">The sequence shown here is derived from an EMBL/GenBank/DDBJ whole genome shotgun (WGS) entry which is preliminary data.</text>
</comment>
<evidence type="ECO:0000256" key="4">
    <source>
        <dbReference type="ARBA" id="ARBA00022729"/>
    </source>
</evidence>
<dbReference type="GO" id="GO:0030288">
    <property type="term" value="C:outer membrane-bounded periplasmic space"/>
    <property type="evidence" value="ECO:0007669"/>
    <property type="project" value="TreeGrafter"/>
</dbReference>
<dbReference type="InterPro" id="IPR002491">
    <property type="entry name" value="ABC_transptr_periplasmic_BD"/>
</dbReference>
<dbReference type="InterPro" id="IPR051313">
    <property type="entry name" value="Bact_iron-sidero_bind"/>
</dbReference>
<evidence type="ECO:0000313" key="8">
    <source>
        <dbReference type="EMBL" id="GAE28741.1"/>
    </source>
</evidence>
<evidence type="ECO:0000259" key="7">
    <source>
        <dbReference type="PROSITE" id="PS50983"/>
    </source>
</evidence>
<feature type="signal peptide" evidence="6">
    <location>
        <begin position="1"/>
        <end position="26"/>
    </location>
</feature>
<keyword evidence="5" id="KW-0175">Coiled coil</keyword>
<reference evidence="8" key="1">
    <citation type="journal article" date="2014" name="Genome Announc.">
        <title>Draft Genome Sequences of Three Alkaliphilic Bacillus Strains, Bacillus wakoensis JCM 9140T, Bacillus akibai JCM 9157T, and Bacillus hemicellulosilyticus JCM 9152T.</title>
        <authorList>
            <person name="Yuki M."/>
            <person name="Oshima K."/>
            <person name="Suda W."/>
            <person name="Oshida Y."/>
            <person name="Kitamura K."/>
            <person name="Iida T."/>
            <person name="Hattori M."/>
            <person name="Ohkuma M."/>
        </authorList>
    </citation>
    <scope>NUCLEOTIDE SEQUENCE [LARGE SCALE GENOMIC DNA]</scope>
    <source>
        <strain evidence="8">JCM 9152</strain>
    </source>
</reference>
<name>W4Q9K7_9BACI</name>
<evidence type="ECO:0000256" key="3">
    <source>
        <dbReference type="ARBA" id="ARBA00022448"/>
    </source>
</evidence>
<comment type="subcellular location">
    <subcellularLocation>
        <location evidence="1">Cell membrane</location>
        <topology evidence="1">Lipid-anchor</topology>
    </subcellularLocation>
</comment>
<protein>
    <recommendedName>
        <fullName evidence="7">Fe/B12 periplasmic-binding domain-containing protein</fullName>
    </recommendedName>
</protein>
<comment type="similarity">
    <text evidence="2">Belongs to the bacterial solute-binding protein 8 family.</text>
</comment>
<dbReference type="EMBL" id="BAUU01000001">
    <property type="protein sequence ID" value="GAE28741.1"/>
    <property type="molecule type" value="Genomic_DNA"/>
</dbReference>
<keyword evidence="9" id="KW-1185">Reference proteome</keyword>
<evidence type="ECO:0000256" key="6">
    <source>
        <dbReference type="SAM" id="SignalP"/>
    </source>
</evidence>
<keyword evidence="3" id="KW-0813">Transport</keyword>
<dbReference type="Pfam" id="PF01497">
    <property type="entry name" value="Peripla_BP_2"/>
    <property type="match status" value="1"/>
</dbReference>
<accession>W4Q9K7</accession>
<dbReference type="STRING" id="1236971.JCM9152_70"/>
<dbReference type="PANTHER" id="PTHR30532">
    <property type="entry name" value="IRON III DICITRATE-BINDING PERIPLASMIC PROTEIN"/>
    <property type="match status" value="1"/>
</dbReference>